<name>A0A7G9V299_9CAUD</name>
<dbReference type="InterPro" id="IPR044038">
    <property type="entry name" value="dATP/dGTP_diPOhydrolase_N"/>
</dbReference>
<feature type="domain" description="dATP/dGTP diphosphohydrolase N-terminal" evidence="1">
    <location>
        <begin position="138"/>
        <end position="246"/>
    </location>
</feature>
<dbReference type="Pfam" id="PF18909">
    <property type="entry name" value="dGTP_diPhyd_N"/>
    <property type="match status" value="1"/>
</dbReference>
<protein>
    <recommendedName>
        <fullName evidence="1">dATP/dGTP diphosphohydrolase N-terminal domain-containing protein</fullName>
    </recommendedName>
</protein>
<keyword evidence="3" id="KW-1185">Reference proteome</keyword>
<organism evidence="2 3">
    <name type="scientific">Pseudomonas phage phiPsa347</name>
    <dbReference type="NCBI Taxonomy" id="1460364"/>
    <lineage>
        <taxon>Viruses</taxon>
        <taxon>Duplodnaviria</taxon>
        <taxon>Heunggongvirae</taxon>
        <taxon>Uroviricota</taxon>
        <taxon>Caudoviricetes</taxon>
        <taxon>Vandenendeviridae</taxon>
        <taxon>Gorskivirinae</taxon>
        <taxon>Otagovirus</taxon>
        <taxon>Otagovirus psa347</taxon>
    </lineage>
</organism>
<reference evidence="2 3" key="1">
    <citation type="submission" date="2020-06" db="EMBL/GenBank/DDBJ databases">
        <title>Characterization of Pseudomonas phiPsa374-like phages.</title>
        <authorList>
            <person name="Warring S."/>
            <person name="Malone L.M."/>
            <person name="Easingwood R.A."/>
            <person name="Rigano L."/>
            <person name="Frampton R.A."/>
            <person name="Lopez Acedo E."/>
            <person name="Templeton M.D."/>
            <person name="Kleffmann T."/>
            <person name="Bostina M."/>
            <person name="Fineran P.C."/>
        </authorList>
    </citation>
    <scope>NUCLEOTIDE SEQUENCE [LARGE SCALE GENOMIC DNA]</scope>
</reference>
<accession>A0A7G9V299</accession>
<dbReference type="EMBL" id="MT670420">
    <property type="protein sequence ID" value="QNO00405.1"/>
    <property type="molecule type" value="Genomic_DNA"/>
</dbReference>
<evidence type="ECO:0000259" key="1">
    <source>
        <dbReference type="Pfam" id="PF18909"/>
    </source>
</evidence>
<dbReference type="Proteomes" id="UP000516214">
    <property type="component" value="Segment"/>
</dbReference>
<sequence>MRILTIDEMMDQAEGEQAVLARQWGKYPVGTQLVRRKAYRDDLASVAYFFDGGKSFEFFEEGEVGVVEEVVTNTICAGRICTDFSAHMELFQPEPSLTIKTLAEIMPQDRDEAAKLFADLVPPGEDVELGVFRPKLETRKIGKIRVELVDEGFPLALREVAQVMTWAQTAKGYKDHDWQNLPDAEVALAAAASRHRTDHIKQRVVDRLDIDQCVDVESGLLHKAHEAFGVLAQLELMLRGKFVDSRPQVGV</sequence>
<proteinExistence type="predicted"/>
<gene>
    <name evidence="2" type="ORF">phiPsa347_128</name>
</gene>
<evidence type="ECO:0000313" key="2">
    <source>
        <dbReference type="EMBL" id="QNO00405.1"/>
    </source>
</evidence>
<evidence type="ECO:0000313" key="3">
    <source>
        <dbReference type="Proteomes" id="UP000516214"/>
    </source>
</evidence>